<dbReference type="PANTHER" id="PTHR25462:SF299">
    <property type="entry name" value="E3 UBIQUITIN-PROTEIN LIGASE TRIM56"/>
    <property type="match status" value="1"/>
</dbReference>
<gene>
    <name evidence="7" type="ORF">SMRZ_LOCUS2345</name>
</gene>
<dbReference type="Gene3D" id="4.10.830.40">
    <property type="match status" value="1"/>
</dbReference>
<dbReference type="SMART" id="SM00336">
    <property type="entry name" value="BBOX"/>
    <property type="match status" value="2"/>
</dbReference>
<dbReference type="Gene3D" id="3.30.160.60">
    <property type="entry name" value="Classic Zinc Finger"/>
    <property type="match status" value="1"/>
</dbReference>
<dbReference type="Proteomes" id="UP000277204">
    <property type="component" value="Unassembled WGS sequence"/>
</dbReference>
<evidence type="ECO:0000256" key="5">
    <source>
        <dbReference type="SAM" id="Coils"/>
    </source>
</evidence>
<dbReference type="AlphaFoldDB" id="A0A183LEX0"/>
<dbReference type="GO" id="GO:0060340">
    <property type="term" value="P:positive regulation of type I interferon-mediated signaling pathway"/>
    <property type="evidence" value="ECO:0007669"/>
    <property type="project" value="TreeGrafter"/>
</dbReference>
<feature type="domain" description="B box-type" evidence="6">
    <location>
        <begin position="135"/>
        <end position="179"/>
    </location>
</feature>
<dbReference type="InterPro" id="IPR000315">
    <property type="entry name" value="Znf_B-box"/>
</dbReference>
<dbReference type="SUPFAM" id="SSF57845">
    <property type="entry name" value="B-box zinc-binding domain"/>
    <property type="match status" value="1"/>
</dbReference>
<organism evidence="7 8">
    <name type="scientific">Schistosoma margrebowiei</name>
    <dbReference type="NCBI Taxonomy" id="48269"/>
    <lineage>
        <taxon>Eukaryota</taxon>
        <taxon>Metazoa</taxon>
        <taxon>Spiralia</taxon>
        <taxon>Lophotrochozoa</taxon>
        <taxon>Platyhelminthes</taxon>
        <taxon>Trematoda</taxon>
        <taxon>Digenea</taxon>
        <taxon>Strigeidida</taxon>
        <taxon>Schistosomatoidea</taxon>
        <taxon>Schistosomatidae</taxon>
        <taxon>Schistosoma</taxon>
    </lineage>
</organism>
<dbReference type="InterPro" id="IPR017907">
    <property type="entry name" value="Znf_RING_CS"/>
</dbReference>
<sequence>MDCGNSFKINLEHSSENPLVCSVCSGREVFGILPACLHVVCVTCAEYMRKDDVYRCILCKESSQKIISNPNICNSENTNKSPTCNWCHDNGEQTKSIGHCEDCDIWLCGECLKGHNRMPPLRNHNITLLSKSEHLGSLRCEAHPNEALECFCEACGVLTCRDCQLSVHRDHGSHRWVGEKAVQLKAPLEEGIQNLKESGKKLSSALLCATSARTCMEDSFIFSVEKARQDIKSRTSSLIDCIQNRSECLLNELDKKADTYIGRLQETENLIRKLQEQINFASAFSSHLIQNVDNDPASLVQLYETVKLRLDLLQILSEQVLSDSPSVIDSLDQKLKDRVKQSSLWSENVIGWHTMVNTRALFLGTWDAEELCRYSGTIAWLPKQAKNTFSLKDNNQTFGSQVVVKTENGLSKNNDFASNQLSADTNDFLDSLAELDGDKWTCGEANGESNSSPVGCAICFGVGLLAHCGRCNRAYHLDCHLPRINSISLTPSWVCGLCADDEVDSAVHVEQAVNGRFSRSDYLAGCRILMGLLVHEEAVHFTASVCPACSVPLLSTSQSMPHCPEGHLYHRLAELRLYLEEAASTPNGRSDTYSNPYSDSNQCHFTCLSDWLIEVDKFWSDAAKETNIRGSTKGCLQAARRLRSRLNSLVREHRPDCEAILSGKTIANDLISEPLSNNPSVVDNYVPEPYALNTSPVPVKNEVSE</sequence>
<dbReference type="CDD" id="cd16449">
    <property type="entry name" value="RING-HC"/>
    <property type="match status" value="1"/>
</dbReference>
<reference evidence="9" key="2">
    <citation type="submission" date="2023-11" db="UniProtKB">
        <authorList>
            <consortium name="WormBaseParasite"/>
        </authorList>
    </citation>
    <scope>IDENTIFICATION</scope>
</reference>
<dbReference type="InterPro" id="IPR001965">
    <property type="entry name" value="Znf_PHD"/>
</dbReference>
<evidence type="ECO:0000256" key="2">
    <source>
        <dbReference type="ARBA" id="ARBA00022771"/>
    </source>
</evidence>
<dbReference type="InterPro" id="IPR011011">
    <property type="entry name" value="Znf_FYVE_PHD"/>
</dbReference>
<dbReference type="WBParaSite" id="SMRG1_52180.1">
    <property type="protein sequence ID" value="SMRG1_52180.1"/>
    <property type="gene ID" value="SMRG1_52180"/>
</dbReference>
<dbReference type="GO" id="GO:0045087">
    <property type="term" value="P:innate immune response"/>
    <property type="evidence" value="ECO:0007669"/>
    <property type="project" value="TreeGrafter"/>
</dbReference>
<evidence type="ECO:0000256" key="1">
    <source>
        <dbReference type="ARBA" id="ARBA00022723"/>
    </source>
</evidence>
<evidence type="ECO:0000256" key="3">
    <source>
        <dbReference type="ARBA" id="ARBA00022833"/>
    </source>
</evidence>
<name>A0A183LEX0_9TREM</name>
<dbReference type="SMART" id="SM00249">
    <property type="entry name" value="PHD"/>
    <property type="match status" value="2"/>
</dbReference>
<dbReference type="PROSITE" id="PS50119">
    <property type="entry name" value="ZF_BBOX"/>
    <property type="match status" value="1"/>
</dbReference>
<keyword evidence="5" id="KW-0175">Coiled coil</keyword>
<dbReference type="GO" id="GO:0061630">
    <property type="term" value="F:ubiquitin protein ligase activity"/>
    <property type="evidence" value="ECO:0007669"/>
    <property type="project" value="TreeGrafter"/>
</dbReference>
<evidence type="ECO:0000313" key="9">
    <source>
        <dbReference type="WBParaSite" id="SMRG1_52180.1"/>
    </source>
</evidence>
<evidence type="ECO:0000313" key="8">
    <source>
        <dbReference type="Proteomes" id="UP000277204"/>
    </source>
</evidence>
<reference evidence="7 8" key="1">
    <citation type="submission" date="2018-11" db="EMBL/GenBank/DDBJ databases">
        <authorList>
            <consortium name="Pathogen Informatics"/>
        </authorList>
    </citation>
    <scope>NUCLEOTIDE SEQUENCE [LARGE SCALE GENOMIC DNA]</scope>
    <source>
        <strain evidence="7 8">Zambia</strain>
    </source>
</reference>
<dbReference type="SUPFAM" id="SSF57850">
    <property type="entry name" value="RING/U-box"/>
    <property type="match status" value="1"/>
</dbReference>
<dbReference type="InterPro" id="IPR047153">
    <property type="entry name" value="TRIM45/56/19-like"/>
</dbReference>
<dbReference type="EMBL" id="UZAI01000590">
    <property type="protein sequence ID" value="VDO54651.1"/>
    <property type="molecule type" value="Genomic_DNA"/>
</dbReference>
<dbReference type="SUPFAM" id="SSF57903">
    <property type="entry name" value="FYVE/PHD zinc finger"/>
    <property type="match status" value="1"/>
</dbReference>
<dbReference type="STRING" id="48269.A0A183LEX0"/>
<keyword evidence="3" id="KW-0862">Zinc</keyword>
<protein>
    <submittedName>
        <fullName evidence="9">B box-type domain-containing protein</fullName>
    </submittedName>
</protein>
<keyword evidence="2 4" id="KW-0863">Zinc-finger</keyword>
<dbReference type="Gene3D" id="3.30.40.10">
    <property type="entry name" value="Zinc/RING finger domain, C3HC4 (zinc finger)"/>
    <property type="match status" value="1"/>
</dbReference>
<feature type="coiled-coil region" evidence="5">
    <location>
        <begin position="250"/>
        <end position="284"/>
    </location>
</feature>
<dbReference type="PANTHER" id="PTHR25462">
    <property type="entry name" value="BONUS, ISOFORM C-RELATED"/>
    <property type="match status" value="1"/>
</dbReference>
<dbReference type="Pfam" id="PF00643">
    <property type="entry name" value="zf-B_box"/>
    <property type="match status" value="1"/>
</dbReference>
<evidence type="ECO:0000313" key="7">
    <source>
        <dbReference type="EMBL" id="VDO54651.1"/>
    </source>
</evidence>
<evidence type="ECO:0000256" key="4">
    <source>
        <dbReference type="PROSITE-ProRule" id="PRU00024"/>
    </source>
</evidence>
<keyword evidence="8" id="KW-1185">Reference proteome</keyword>
<dbReference type="GO" id="GO:0005654">
    <property type="term" value="C:nucleoplasm"/>
    <property type="evidence" value="ECO:0007669"/>
    <property type="project" value="TreeGrafter"/>
</dbReference>
<dbReference type="PROSITE" id="PS00518">
    <property type="entry name" value="ZF_RING_1"/>
    <property type="match status" value="1"/>
</dbReference>
<dbReference type="Proteomes" id="UP000050790">
    <property type="component" value="Unassembled WGS sequence"/>
</dbReference>
<evidence type="ECO:0000259" key="6">
    <source>
        <dbReference type="PROSITE" id="PS50119"/>
    </source>
</evidence>
<accession>A0A183LEX0</accession>
<keyword evidence="1" id="KW-0479">Metal-binding</keyword>
<dbReference type="OrthoDB" id="6020909at2759"/>
<dbReference type="InterPro" id="IPR013083">
    <property type="entry name" value="Znf_RING/FYVE/PHD"/>
</dbReference>
<dbReference type="GO" id="GO:0008270">
    <property type="term" value="F:zinc ion binding"/>
    <property type="evidence" value="ECO:0007669"/>
    <property type="project" value="UniProtKB-KW"/>
</dbReference>
<proteinExistence type="predicted"/>